<sequence length="118" mass="12268">MFSPSLVRLSLLALIGQLVLADDPAGKTFKCSLYTGANTTHAKCNERPDVVCKQGCTGYVTAEGCQPNADPTAPPAGPPSTQKCEIGFGRNTAAARVVMAQLPAKRIVTVVLQPNSPG</sequence>
<feature type="signal peptide" evidence="1">
    <location>
        <begin position="1"/>
        <end position="21"/>
    </location>
</feature>
<keyword evidence="1" id="KW-0732">Signal</keyword>
<reference evidence="2" key="2">
    <citation type="submission" date="2016-05" db="EMBL/GenBank/DDBJ databases">
        <title>Comparative analysis highlights variable genome content of wheat rusts and divergence of the mating loci.</title>
        <authorList>
            <person name="Cuomo C.A."/>
            <person name="Bakkeren G."/>
            <person name="Szabo L."/>
            <person name="Khalil H."/>
            <person name="Joly D."/>
            <person name="Goldberg J."/>
            <person name="Young S."/>
            <person name="Zeng Q."/>
            <person name="Fellers J."/>
        </authorList>
    </citation>
    <scope>NUCLEOTIDE SEQUENCE [LARGE SCALE GENOMIC DNA]</scope>
    <source>
        <strain evidence="2">1-1 BBBD Race 1</strain>
    </source>
</reference>
<evidence type="ECO:0000313" key="4">
    <source>
        <dbReference type="Proteomes" id="UP000005240"/>
    </source>
</evidence>
<gene>
    <name evidence="2" type="ORF">PTTG_25643</name>
</gene>
<proteinExistence type="predicted"/>
<organism evidence="2">
    <name type="scientific">Puccinia triticina (isolate 1-1 / race 1 (BBBD))</name>
    <name type="common">Brown leaf rust fungus</name>
    <dbReference type="NCBI Taxonomy" id="630390"/>
    <lineage>
        <taxon>Eukaryota</taxon>
        <taxon>Fungi</taxon>
        <taxon>Dikarya</taxon>
        <taxon>Basidiomycota</taxon>
        <taxon>Pucciniomycotina</taxon>
        <taxon>Pucciniomycetes</taxon>
        <taxon>Pucciniales</taxon>
        <taxon>Pucciniaceae</taxon>
        <taxon>Puccinia</taxon>
    </lineage>
</organism>
<evidence type="ECO:0000313" key="2">
    <source>
        <dbReference type="EMBL" id="OAV98383.1"/>
    </source>
</evidence>
<dbReference type="AlphaFoldDB" id="A0A180H1Y8"/>
<dbReference type="OrthoDB" id="2495772at2759"/>
<dbReference type="Proteomes" id="UP000005240">
    <property type="component" value="Unassembled WGS sequence"/>
</dbReference>
<reference evidence="3 4" key="3">
    <citation type="journal article" date="2017" name="G3 (Bethesda)">
        <title>Comparative analysis highlights variable genome content of wheat rusts and divergence of the mating loci.</title>
        <authorList>
            <person name="Cuomo C.A."/>
            <person name="Bakkeren G."/>
            <person name="Khalil H.B."/>
            <person name="Panwar V."/>
            <person name="Joly D."/>
            <person name="Linning R."/>
            <person name="Sakthikumar S."/>
            <person name="Song X."/>
            <person name="Adiconis X."/>
            <person name="Fan L."/>
            <person name="Goldberg J.M."/>
            <person name="Levin J.Z."/>
            <person name="Young S."/>
            <person name="Zeng Q."/>
            <person name="Anikster Y."/>
            <person name="Bruce M."/>
            <person name="Wang M."/>
            <person name="Yin C."/>
            <person name="McCallum B."/>
            <person name="Szabo L.J."/>
            <person name="Hulbert S."/>
            <person name="Chen X."/>
            <person name="Fellers J.P."/>
        </authorList>
    </citation>
    <scope>NUCLEOTIDE SEQUENCE</scope>
    <source>
        <strain evidence="3">isolate 1-1 / race 1 (BBBD)</strain>
        <strain evidence="4">Isolate 1-1 / race 1 (BBBD)</strain>
    </source>
</reference>
<feature type="chain" id="PRO_5008110551" evidence="1">
    <location>
        <begin position="22"/>
        <end position="118"/>
    </location>
</feature>
<reference evidence="3" key="4">
    <citation type="submission" date="2025-05" db="UniProtKB">
        <authorList>
            <consortium name="EnsemblFungi"/>
        </authorList>
    </citation>
    <scope>IDENTIFICATION</scope>
    <source>
        <strain evidence="3">isolate 1-1 / race 1 (BBBD)</strain>
    </source>
</reference>
<dbReference type="EMBL" id="ADAS02000007">
    <property type="protein sequence ID" value="OAV98383.1"/>
    <property type="molecule type" value="Genomic_DNA"/>
</dbReference>
<reference evidence="2" key="1">
    <citation type="submission" date="2009-11" db="EMBL/GenBank/DDBJ databases">
        <authorList>
            <consortium name="The Broad Institute Genome Sequencing Platform"/>
            <person name="Ward D."/>
            <person name="Feldgarden M."/>
            <person name="Earl A."/>
            <person name="Young S.K."/>
            <person name="Zeng Q."/>
            <person name="Koehrsen M."/>
            <person name="Alvarado L."/>
            <person name="Berlin A."/>
            <person name="Bochicchio J."/>
            <person name="Borenstein D."/>
            <person name="Chapman S.B."/>
            <person name="Chen Z."/>
            <person name="Engels R."/>
            <person name="Freedman E."/>
            <person name="Gellesch M."/>
            <person name="Goldberg J."/>
            <person name="Griggs A."/>
            <person name="Gujja S."/>
            <person name="Heilman E."/>
            <person name="Heiman D."/>
            <person name="Hepburn T."/>
            <person name="Howarth C."/>
            <person name="Jen D."/>
            <person name="Larson L."/>
            <person name="Lewis B."/>
            <person name="Mehta T."/>
            <person name="Park D."/>
            <person name="Pearson M."/>
            <person name="Roberts A."/>
            <person name="Saif S."/>
            <person name="Shea T."/>
            <person name="Shenoy N."/>
            <person name="Sisk P."/>
            <person name="Stolte C."/>
            <person name="Sykes S."/>
            <person name="Thomson T."/>
            <person name="Walk T."/>
            <person name="White J."/>
            <person name="Yandava C."/>
            <person name="Izard J."/>
            <person name="Baranova O.V."/>
            <person name="Blanton J.M."/>
            <person name="Tanner A.C."/>
            <person name="Dewhirst F.E."/>
            <person name="Haas B."/>
            <person name="Nusbaum C."/>
            <person name="Birren B."/>
        </authorList>
    </citation>
    <scope>NUCLEOTIDE SEQUENCE [LARGE SCALE GENOMIC DNA]</scope>
    <source>
        <strain evidence="2">1-1 BBBD Race 1</strain>
    </source>
</reference>
<name>A0A180H1Y8_PUCT1</name>
<evidence type="ECO:0000313" key="3">
    <source>
        <dbReference type="EnsemblFungi" id="PTTG_25643-t43_1-p1"/>
    </source>
</evidence>
<keyword evidence="4" id="KW-1185">Reference proteome</keyword>
<evidence type="ECO:0000256" key="1">
    <source>
        <dbReference type="SAM" id="SignalP"/>
    </source>
</evidence>
<dbReference type="EnsemblFungi" id="PTTG_25643-t43_1">
    <property type="protein sequence ID" value="PTTG_25643-t43_1-p1"/>
    <property type="gene ID" value="PTTG_25643"/>
</dbReference>
<protein>
    <submittedName>
        <fullName evidence="2 3">Uncharacterized protein</fullName>
    </submittedName>
</protein>
<accession>A0A180H1Y8</accession>
<dbReference type="VEuPathDB" id="FungiDB:PTTG_25643"/>